<dbReference type="EMBL" id="FOGI01000014">
    <property type="protein sequence ID" value="SES43768.1"/>
    <property type="molecule type" value="Genomic_DNA"/>
</dbReference>
<feature type="transmembrane region" description="Helical" evidence="1">
    <location>
        <begin position="35"/>
        <end position="57"/>
    </location>
</feature>
<reference evidence="5" key="1">
    <citation type="submission" date="2016-10" db="EMBL/GenBank/DDBJ databases">
        <authorList>
            <person name="Varghese N."/>
            <person name="Submissions S."/>
        </authorList>
    </citation>
    <scope>NUCLEOTIDE SEQUENCE [LARGE SCALE GENOMIC DNA]</scope>
    <source>
        <strain evidence="5">DSM 44260</strain>
    </source>
</reference>
<keyword evidence="1" id="KW-0812">Transmembrane</keyword>
<evidence type="ECO:0000259" key="3">
    <source>
        <dbReference type="Pfam" id="PF20990"/>
    </source>
</evidence>
<feature type="transmembrane region" description="Helical" evidence="1">
    <location>
        <begin position="485"/>
        <end position="505"/>
    </location>
</feature>
<sequence length="608" mass="63655">MAHRSPVSAWVDQFGQTGGEHKGARLSFAAVLRKWGITVAAVMALFTVCVVAGAAAAEQPTFPSIPPTVPSIDFPIPKPGPTGTVKPPVIDPIPPTGGPSRPPGAVQPILPGSVNIQLKVERDGSLTVREQVIVRAKQRMVRVAPLRVGDRVFTVRNAKVEGNGAVDVTADTLTVRLDGGASTVLYTVDGTIDDLGDRQEFRWQPVSGWDTKLTLVRVSLLTPRPGRDFVCLAGRPGTEDTCQSALTDSGVLRVSQSDLDSGSRVDLSAKLPAGLVPANARYEKAASTAFAVTPLSGAGLGLVGLLLLGGFVFLWRAREREAKMLAAEVGPVELVVNDGGKVTFASPDGVLPGQAGALLAERAGHRELAATVVDLAVRNYLWVTESSGDWQIVRRNAADDALTDYERVVYRTLLPEGTESVTLSSLRTSPLDITAARTAIHADAVSRGWFTRTPGGLGRLGLVGAAVLAVGVVGALVLALTGGPALLAVAVGLGGLGLLTGARFVPVRTQRGSALAQQVRGVAAFLASVGPETVSSEREVVFSRSLPYAVALGESERWLTGFGPVDPAGVHWYASQDPDLGADQREFATRLTPFLGALDEAFGATEKH</sequence>
<dbReference type="InterPro" id="IPR018702">
    <property type="entry name" value="DUF2207"/>
</dbReference>
<dbReference type="AlphaFoldDB" id="A0A1H9XC47"/>
<feature type="transmembrane region" description="Helical" evidence="1">
    <location>
        <begin position="457"/>
        <end position="479"/>
    </location>
</feature>
<evidence type="ECO:0000256" key="1">
    <source>
        <dbReference type="SAM" id="Phobius"/>
    </source>
</evidence>
<organism evidence="4 5">
    <name type="scientific">Actinokineospora terrae</name>
    <dbReference type="NCBI Taxonomy" id="155974"/>
    <lineage>
        <taxon>Bacteria</taxon>
        <taxon>Bacillati</taxon>
        <taxon>Actinomycetota</taxon>
        <taxon>Actinomycetes</taxon>
        <taxon>Pseudonocardiales</taxon>
        <taxon>Pseudonocardiaceae</taxon>
        <taxon>Actinokineospora</taxon>
    </lineage>
</organism>
<keyword evidence="5" id="KW-1185">Reference proteome</keyword>
<dbReference type="Proteomes" id="UP000199051">
    <property type="component" value="Unassembled WGS sequence"/>
</dbReference>
<feature type="domain" description="DUF2207" evidence="2">
    <location>
        <begin position="114"/>
        <end position="269"/>
    </location>
</feature>
<feature type="transmembrane region" description="Helical" evidence="1">
    <location>
        <begin position="295"/>
        <end position="315"/>
    </location>
</feature>
<evidence type="ECO:0000259" key="2">
    <source>
        <dbReference type="Pfam" id="PF09972"/>
    </source>
</evidence>
<dbReference type="Pfam" id="PF20990">
    <property type="entry name" value="DUF2207_C"/>
    <property type="match status" value="1"/>
</dbReference>
<protein>
    <submittedName>
        <fullName evidence="4">Predicted membrane protein</fullName>
    </submittedName>
</protein>
<dbReference type="Pfam" id="PF09972">
    <property type="entry name" value="DUF2207"/>
    <property type="match status" value="1"/>
</dbReference>
<dbReference type="STRING" id="155974.SAMN04487818_11450"/>
<proteinExistence type="predicted"/>
<evidence type="ECO:0000313" key="4">
    <source>
        <dbReference type="EMBL" id="SES43768.1"/>
    </source>
</evidence>
<dbReference type="InterPro" id="IPR048389">
    <property type="entry name" value="YciQ-like_C"/>
</dbReference>
<feature type="domain" description="Predicted membrane protein YciQ-like C-terminal" evidence="3">
    <location>
        <begin position="346"/>
        <end position="559"/>
    </location>
</feature>
<name>A0A1H9XC47_9PSEU</name>
<keyword evidence="1" id="KW-0472">Membrane</keyword>
<keyword evidence="1" id="KW-1133">Transmembrane helix</keyword>
<accession>A0A1H9XC47</accession>
<gene>
    <name evidence="4" type="ORF">SAMN04487818_11450</name>
</gene>
<evidence type="ECO:0000313" key="5">
    <source>
        <dbReference type="Proteomes" id="UP000199051"/>
    </source>
</evidence>